<dbReference type="PROSITE" id="PS51900">
    <property type="entry name" value="CB"/>
    <property type="match status" value="1"/>
</dbReference>
<name>A0A0B8T467_9SPHI</name>
<dbReference type="InterPro" id="IPR044068">
    <property type="entry name" value="CB"/>
</dbReference>
<evidence type="ECO:0000313" key="5">
    <source>
        <dbReference type="EMBL" id="KGE16226.1"/>
    </source>
</evidence>
<evidence type="ECO:0000256" key="1">
    <source>
        <dbReference type="ARBA" id="ARBA00022908"/>
    </source>
</evidence>
<evidence type="ECO:0000259" key="4">
    <source>
        <dbReference type="PROSITE" id="PS51900"/>
    </source>
</evidence>
<reference evidence="5 6" key="2">
    <citation type="journal article" date="2015" name="PLoS ONE">
        <title>Whole-Genome Optical Mapping and Finished Genome Sequence of Sphingobacterium deserti sp. nov., a New Species Isolated from the Western Desert of China.</title>
        <authorList>
            <person name="Teng C."/>
            <person name="Zhou Z."/>
            <person name="Molnar I."/>
            <person name="Li X."/>
            <person name="Tang R."/>
            <person name="Chen M."/>
            <person name="Wang L."/>
            <person name="Su S."/>
            <person name="Zhang W."/>
            <person name="Lin M."/>
        </authorList>
    </citation>
    <scope>NUCLEOTIDE SEQUENCE [LARGE SCALE GENOMIC DNA]</scope>
    <source>
        <strain evidence="6">ACCC05744</strain>
    </source>
</reference>
<gene>
    <name evidence="5" type="ORF">DI53_0059</name>
</gene>
<dbReference type="GO" id="GO:0015074">
    <property type="term" value="P:DNA integration"/>
    <property type="evidence" value="ECO:0007669"/>
    <property type="project" value="UniProtKB-KW"/>
</dbReference>
<proteinExistence type="predicted"/>
<dbReference type="EMBL" id="JJMU01000001">
    <property type="protein sequence ID" value="KGE16226.1"/>
    <property type="molecule type" value="Genomic_DNA"/>
</dbReference>
<keyword evidence="2 3" id="KW-0238">DNA-binding</keyword>
<keyword evidence="6" id="KW-1185">Reference proteome</keyword>
<dbReference type="InterPro" id="IPR010998">
    <property type="entry name" value="Integrase_recombinase_N"/>
</dbReference>
<evidence type="ECO:0000256" key="2">
    <source>
        <dbReference type="ARBA" id="ARBA00023125"/>
    </source>
</evidence>
<keyword evidence="1" id="KW-0229">DNA integration</keyword>
<protein>
    <recommendedName>
        <fullName evidence="4">Core-binding (CB) domain-containing protein</fullName>
    </recommendedName>
</protein>
<sequence length="99" mass="12045">MGFDPFRQFKYSEHSQIGKYNVCRCIDEYLDFARTPLKPNTYKVYEDRLHLFKRNLLDEGIDHKRLDQVSKDNIFDFVTSYKANRGWENKTYNHYLQPL</sequence>
<dbReference type="PATRIC" id="fig|1229276.3.peg.64"/>
<evidence type="ECO:0000313" key="6">
    <source>
        <dbReference type="Proteomes" id="UP000031802"/>
    </source>
</evidence>
<feature type="domain" description="Core-binding (CB)" evidence="4">
    <location>
        <begin position="20"/>
        <end position="99"/>
    </location>
</feature>
<dbReference type="GO" id="GO:0003677">
    <property type="term" value="F:DNA binding"/>
    <property type="evidence" value="ECO:0007669"/>
    <property type="project" value="UniProtKB-UniRule"/>
</dbReference>
<reference evidence="6" key="1">
    <citation type="submission" date="2014-04" db="EMBL/GenBank/DDBJ databases">
        <title>Whole-Genome optical mapping and complete genome sequence of Sphingobacterium deserti sp. nov., a new spaces isolated from desert in the west of China.</title>
        <authorList>
            <person name="Teng C."/>
            <person name="Zhou Z."/>
            <person name="Li X."/>
            <person name="Chen M."/>
            <person name="Lin M."/>
            <person name="Wang L."/>
            <person name="Su S."/>
            <person name="Zhang C."/>
            <person name="Zhang W."/>
        </authorList>
    </citation>
    <scope>NUCLEOTIDE SEQUENCE [LARGE SCALE GENOMIC DNA]</scope>
    <source>
        <strain evidence="6">ACCC05744</strain>
    </source>
</reference>
<dbReference type="AlphaFoldDB" id="A0A0B8T467"/>
<organism evidence="5 6">
    <name type="scientific">Sphingobacterium deserti</name>
    <dbReference type="NCBI Taxonomy" id="1229276"/>
    <lineage>
        <taxon>Bacteria</taxon>
        <taxon>Pseudomonadati</taxon>
        <taxon>Bacteroidota</taxon>
        <taxon>Sphingobacteriia</taxon>
        <taxon>Sphingobacteriales</taxon>
        <taxon>Sphingobacteriaceae</taxon>
        <taxon>Sphingobacterium</taxon>
    </lineage>
</organism>
<dbReference type="Gene3D" id="1.10.150.130">
    <property type="match status" value="1"/>
</dbReference>
<evidence type="ECO:0000256" key="3">
    <source>
        <dbReference type="PROSITE-ProRule" id="PRU01248"/>
    </source>
</evidence>
<accession>A0A0B8T467</accession>
<dbReference type="STRING" id="1229276.DI53_0059"/>
<comment type="caution">
    <text evidence="5">The sequence shown here is derived from an EMBL/GenBank/DDBJ whole genome shotgun (WGS) entry which is preliminary data.</text>
</comment>
<dbReference type="Proteomes" id="UP000031802">
    <property type="component" value="Unassembled WGS sequence"/>
</dbReference>